<dbReference type="RefSeq" id="XP_035829632.1">
    <property type="nucleotide sequence ID" value="XM_035973739.1"/>
</dbReference>
<dbReference type="SUPFAM" id="SSF51735">
    <property type="entry name" value="NAD(P)-binding Rossmann-fold domains"/>
    <property type="match status" value="1"/>
</dbReference>
<accession>A0ABM1W4N9</accession>
<dbReference type="InterPro" id="IPR020904">
    <property type="entry name" value="Sc_DH/Rdtase_CS"/>
</dbReference>
<evidence type="ECO:0000256" key="1">
    <source>
        <dbReference type="ARBA" id="ARBA00006484"/>
    </source>
</evidence>
<comment type="similarity">
    <text evidence="1">Belongs to the short-chain dehydrogenases/reductases (SDR) family.</text>
</comment>
<protein>
    <submittedName>
        <fullName evidence="4">Uncharacterized oxidoreductase TM_0325-like</fullName>
    </submittedName>
</protein>
<dbReference type="Proteomes" id="UP000694888">
    <property type="component" value="Unplaced"/>
</dbReference>
<dbReference type="Gene3D" id="3.40.50.720">
    <property type="entry name" value="NAD(P)-binding Rossmann-like Domain"/>
    <property type="match status" value="1"/>
</dbReference>
<dbReference type="PANTHER" id="PTHR43639">
    <property type="entry name" value="OXIDOREDUCTASE, SHORT-CHAIN DEHYDROGENASE/REDUCTASE FAMILY (AFU_ORTHOLOGUE AFUA_5G02870)"/>
    <property type="match status" value="1"/>
</dbReference>
<sequence length="264" mass="28179">MCLKGKVMIITGSGRGIGKACAIDAASEGAKVVIAEISEEMGSSVVNEIKEIGGEADFVQTDVSNLVELSAAIKFAAERYGRLDIILSNAAIVINKLAHEHTEADWESLMAVNAKSYFFGAIYAIEQFRKQGGGGVILNTASIDALQGDYALSLYSMAKGAIAQLTRCIAVEYARENIRVLSVSPGVTRTEMQMAVINESADPERRLKERNVRIPAGRMVEPYEIAKVVSFLASDAASGMTGTMVAVDLGLSSSWDFPSEATKT</sequence>
<dbReference type="PRINTS" id="PR00081">
    <property type="entry name" value="GDHRDH"/>
</dbReference>
<keyword evidence="3" id="KW-1185">Reference proteome</keyword>
<organism evidence="3 4">
    <name type="scientific">Aplysia californica</name>
    <name type="common">California sea hare</name>
    <dbReference type="NCBI Taxonomy" id="6500"/>
    <lineage>
        <taxon>Eukaryota</taxon>
        <taxon>Metazoa</taxon>
        <taxon>Spiralia</taxon>
        <taxon>Lophotrochozoa</taxon>
        <taxon>Mollusca</taxon>
        <taxon>Gastropoda</taxon>
        <taxon>Heterobranchia</taxon>
        <taxon>Euthyneura</taxon>
        <taxon>Tectipleura</taxon>
        <taxon>Aplysiida</taxon>
        <taxon>Aplysioidea</taxon>
        <taxon>Aplysiidae</taxon>
        <taxon>Aplysia</taxon>
    </lineage>
</organism>
<dbReference type="CDD" id="cd05233">
    <property type="entry name" value="SDR_c"/>
    <property type="match status" value="1"/>
</dbReference>
<evidence type="ECO:0000313" key="3">
    <source>
        <dbReference type="Proteomes" id="UP000694888"/>
    </source>
</evidence>
<name>A0ABM1W4N9_APLCA</name>
<dbReference type="GeneID" id="118479108"/>
<dbReference type="InterPro" id="IPR036291">
    <property type="entry name" value="NAD(P)-bd_dom_sf"/>
</dbReference>
<dbReference type="PANTHER" id="PTHR43639:SF1">
    <property type="entry name" value="SHORT-CHAIN DEHYDROGENASE_REDUCTASE FAMILY PROTEIN"/>
    <property type="match status" value="1"/>
</dbReference>
<dbReference type="PROSITE" id="PS00061">
    <property type="entry name" value="ADH_SHORT"/>
    <property type="match status" value="1"/>
</dbReference>
<gene>
    <name evidence="4" type="primary">LOC118479108</name>
</gene>
<dbReference type="InterPro" id="IPR002347">
    <property type="entry name" value="SDR_fam"/>
</dbReference>
<reference evidence="4" key="1">
    <citation type="submission" date="2025-08" db="UniProtKB">
        <authorList>
            <consortium name="RefSeq"/>
        </authorList>
    </citation>
    <scope>IDENTIFICATION</scope>
</reference>
<evidence type="ECO:0000313" key="4">
    <source>
        <dbReference type="RefSeq" id="XP_035829632.1"/>
    </source>
</evidence>
<proteinExistence type="inferred from homology"/>
<dbReference type="PRINTS" id="PR00080">
    <property type="entry name" value="SDRFAMILY"/>
</dbReference>
<evidence type="ECO:0000256" key="2">
    <source>
        <dbReference type="ARBA" id="ARBA00023002"/>
    </source>
</evidence>
<dbReference type="Pfam" id="PF13561">
    <property type="entry name" value="adh_short_C2"/>
    <property type="match status" value="1"/>
</dbReference>
<keyword evidence="2" id="KW-0560">Oxidoreductase</keyword>